<evidence type="ECO:0000313" key="2">
    <source>
        <dbReference type="EMBL" id="GGH72326.1"/>
    </source>
</evidence>
<sequence length="358" mass="40273">MVGLAAALIVDKKVVWSKGYGFADKESGRPFTTNTIINLGSIGKVFTGVCLMKAVEAGKLSLDEDINHYLPFQVRNPDFPDDKITLRHIATHTSGITDRAPVYDSTYFYGGDPPEPLEKFLQDYFLPQGRFYAKDNFLHHKPGTYREYSNIATALAGYIIERVTGEQLNQYSRQHIFTPLGMKHTGWFFREIDVKNHSSHYDMQNDTLKKIPLYGLTTYPDGGVRSSVNELSRFFIAMLNNGEYNGKRILRKESVAEITRYQFTPANKPENVNIQKLNSGLFWATKQGATRIGHGGTDPGVKTEMLSDLSKEVAVIIFTNTSLSDKNLFRFYVSVMDELFRRGAEIKAGNAHTSITGP</sequence>
<dbReference type="SUPFAM" id="SSF56601">
    <property type="entry name" value="beta-lactamase/transpeptidase-like"/>
    <property type="match status" value="1"/>
</dbReference>
<dbReference type="PANTHER" id="PTHR46825">
    <property type="entry name" value="D-ALANYL-D-ALANINE-CARBOXYPEPTIDASE/ENDOPEPTIDASE AMPH"/>
    <property type="match status" value="1"/>
</dbReference>
<reference evidence="2" key="1">
    <citation type="journal article" date="2014" name="Int. J. Syst. Evol. Microbiol.">
        <title>Complete genome sequence of Corynebacterium casei LMG S-19264T (=DSM 44701T), isolated from a smear-ripened cheese.</title>
        <authorList>
            <consortium name="US DOE Joint Genome Institute (JGI-PGF)"/>
            <person name="Walter F."/>
            <person name="Albersmeier A."/>
            <person name="Kalinowski J."/>
            <person name="Ruckert C."/>
        </authorList>
    </citation>
    <scope>NUCLEOTIDE SEQUENCE</scope>
    <source>
        <strain evidence="2">CGMCC 1.15290</strain>
    </source>
</reference>
<dbReference type="GO" id="GO:0016787">
    <property type="term" value="F:hydrolase activity"/>
    <property type="evidence" value="ECO:0007669"/>
    <property type="project" value="UniProtKB-KW"/>
</dbReference>
<protein>
    <submittedName>
        <fullName evidence="2">Serine hydrolase</fullName>
    </submittedName>
</protein>
<reference evidence="2" key="2">
    <citation type="submission" date="2020-09" db="EMBL/GenBank/DDBJ databases">
        <authorList>
            <person name="Sun Q."/>
            <person name="Zhou Y."/>
        </authorList>
    </citation>
    <scope>NUCLEOTIDE SEQUENCE</scope>
    <source>
        <strain evidence="2">CGMCC 1.15290</strain>
    </source>
</reference>
<dbReference type="Pfam" id="PF00144">
    <property type="entry name" value="Beta-lactamase"/>
    <property type="match status" value="1"/>
</dbReference>
<dbReference type="InterPro" id="IPR050491">
    <property type="entry name" value="AmpC-like"/>
</dbReference>
<dbReference type="InterPro" id="IPR001466">
    <property type="entry name" value="Beta-lactam-related"/>
</dbReference>
<dbReference type="Gene3D" id="3.40.710.10">
    <property type="entry name" value="DD-peptidase/beta-lactamase superfamily"/>
    <property type="match status" value="1"/>
</dbReference>
<evidence type="ECO:0000259" key="1">
    <source>
        <dbReference type="Pfam" id="PF00144"/>
    </source>
</evidence>
<organism evidence="2 3">
    <name type="scientific">Filimonas zeae</name>
    <dbReference type="NCBI Taxonomy" id="1737353"/>
    <lineage>
        <taxon>Bacteria</taxon>
        <taxon>Pseudomonadati</taxon>
        <taxon>Bacteroidota</taxon>
        <taxon>Chitinophagia</taxon>
        <taxon>Chitinophagales</taxon>
        <taxon>Chitinophagaceae</taxon>
        <taxon>Filimonas</taxon>
    </lineage>
</organism>
<proteinExistence type="predicted"/>
<feature type="domain" description="Beta-lactamase-related" evidence="1">
    <location>
        <begin position="2"/>
        <end position="324"/>
    </location>
</feature>
<dbReference type="InterPro" id="IPR012338">
    <property type="entry name" value="Beta-lactam/transpept-like"/>
</dbReference>
<accession>A0A917MWV5</accession>
<keyword evidence="2" id="KW-0378">Hydrolase</keyword>
<dbReference type="Proteomes" id="UP000627292">
    <property type="component" value="Unassembled WGS sequence"/>
</dbReference>
<evidence type="ECO:0000313" key="3">
    <source>
        <dbReference type="Proteomes" id="UP000627292"/>
    </source>
</evidence>
<gene>
    <name evidence="2" type="ORF">GCM10011379_32620</name>
</gene>
<dbReference type="EMBL" id="BMIB01000003">
    <property type="protein sequence ID" value="GGH72326.1"/>
    <property type="molecule type" value="Genomic_DNA"/>
</dbReference>
<dbReference type="PANTHER" id="PTHR46825:SF9">
    <property type="entry name" value="BETA-LACTAMASE-RELATED DOMAIN-CONTAINING PROTEIN"/>
    <property type="match status" value="1"/>
</dbReference>
<dbReference type="AlphaFoldDB" id="A0A917MWV5"/>
<keyword evidence="3" id="KW-1185">Reference proteome</keyword>
<comment type="caution">
    <text evidence="2">The sequence shown here is derived from an EMBL/GenBank/DDBJ whole genome shotgun (WGS) entry which is preliminary data.</text>
</comment>
<name>A0A917MWV5_9BACT</name>